<evidence type="ECO:0008006" key="3">
    <source>
        <dbReference type="Google" id="ProtNLM"/>
    </source>
</evidence>
<comment type="caution">
    <text evidence="1">The sequence shown here is derived from an EMBL/GenBank/DDBJ whole genome shotgun (WGS) entry which is preliminary data.</text>
</comment>
<evidence type="ECO:0000313" key="1">
    <source>
        <dbReference type="EMBL" id="EMF01983.1"/>
    </source>
</evidence>
<sequence length="131" mass="14318">MPLAQKLDYLRARGGPDGAEPPSDRHIADAVNKAAGETVVSHVTLGKLRKGEQVATTDARLAALAEYFGVDPLFLQRSREEIVDEIALRLRYLIALHSGDITGTGRLSSSHADLVEFVERAVRERQAGEDR</sequence>
<proteinExistence type="predicted"/>
<dbReference type="AlphaFoldDB" id="M3B7K2"/>
<name>M3B7K2_STRM1</name>
<organism evidence="1 2">
    <name type="scientific">Streptomyces mobaraensis (strain ATCC 29032 / DSM 40847 / JCM 4168 / NBRC 13819 / NCIMB 11159 / IPCR 16-22)</name>
    <dbReference type="NCBI Taxonomy" id="1223523"/>
    <lineage>
        <taxon>Bacteria</taxon>
        <taxon>Bacillati</taxon>
        <taxon>Actinomycetota</taxon>
        <taxon>Actinomycetes</taxon>
        <taxon>Kitasatosporales</taxon>
        <taxon>Streptomycetaceae</taxon>
        <taxon>Streptomyces</taxon>
    </lineage>
</organism>
<dbReference type="Gene3D" id="1.10.260.40">
    <property type="entry name" value="lambda repressor-like DNA-binding domains"/>
    <property type="match status" value="1"/>
</dbReference>
<dbReference type="GO" id="GO:0003677">
    <property type="term" value="F:DNA binding"/>
    <property type="evidence" value="ECO:0007669"/>
    <property type="project" value="InterPro"/>
</dbReference>
<reference evidence="1 2" key="1">
    <citation type="journal article" date="2013" name="Genome Announc.">
        <title>Whole-Genome Shotgun Assembly and Analysis of the Genome of Streptomyces mobaraensis DSM 40847, a Strain for Industrial Production of Microbial Transglutaminase.</title>
        <authorList>
            <person name="Yang H."/>
            <person name="He T."/>
            <person name="Wu W."/>
            <person name="Zhu W."/>
            <person name="Lu B."/>
            <person name="Sun W."/>
        </authorList>
    </citation>
    <scope>NUCLEOTIDE SEQUENCE [LARGE SCALE GENOMIC DNA]</scope>
    <source>
        <strain evidence="1 2">DSM 40847</strain>
    </source>
</reference>
<dbReference type="InterPro" id="IPR010982">
    <property type="entry name" value="Lambda_DNA-bd_dom_sf"/>
</dbReference>
<accession>M3B7K2</accession>
<dbReference type="PATRIC" id="fig|1223523.3.peg.643"/>
<dbReference type="EMBL" id="AORZ01000005">
    <property type="protein sequence ID" value="EMF01983.1"/>
    <property type="molecule type" value="Genomic_DNA"/>
</dbReference>
<evidence type="ECO:0000313" key="2">
    <source>
        <dbReference type="Proteomes" id="UP000011740"/>
    </source>
</evidence>
<gene>
    <name evidence="1" type="ORF">H340_03139</name>
</gene>
<protein>
    <recommendedName>
        <fullName evidence="3">HTH cro/C1-type domain-containing protein</fullName>
    </recommendedName>
</protein>
<dbReference type="Proteomes" id="UP000011740">
    <property type="component" value="Unassembled WGS sequence"/>
</dbReference>